<feature type="compositionally biased region" description="Basic and acidic residues" evidence="1">
    <location>
        <begin position="152"/>
        <end position="162"/>
    </location>
</feature>
<dbReference type="InterPro" id="IPR057469">
    <property type="entry name" value="PH_MADD"/>
</dbReference>
<keyword evidence="3" id="KW-0808">Transferase</keyword>
<keyword evidence="4" id="KW-1185">Reference proteome</keyword>
<protein>
    <submittedName>
        <fullName evidence="3">MAP kinase-activating death domain protein</fullName>
    </submittedName>
</protein>
<gene>
    <name evidence="3" type="ORF">RR46_05178</name>
</gene>
<dbReference type="GO" id="GO:0042981">
    <property type="term" value="P:regulation of apoptotic process"/>
    <property type="evidence" value="ECO:0007669"/>
    <property type="project" value="TreeGrafter"/>
</dbReference>
<feature type="compositionally biased region" description="Pro residues" evidence="1">
    <location>
        <begin position="251"/>
        <end position="262"/>
    </location>
</feature>
<dbReference type="STRING" id="66420.A0A194Q977"/>
<reference evidence="3 4" key="1">
    <citation type="journal article" date="2015" name="Nat. Commun.">
        <title>Outbred genome sequencing and CRISPR/Cas9 gene editing in butterflies.</title>
        <authorList>
            <person name="Li X."/>
            <person name="Fan D."/>
            <person name="Zhang W."/>
            <person name="Liu G."/>
            <person name="Zhang L."/>
            <person name="Zhao L."/>
            <person name="Fang X."/>
            <person name="Chen L."/>
            <person name="Dong Y."/>
            <person name="Chen Y."/>
            <person name="Ding Y."/>
            <person name="Zhao R."/>
            <person name="Feng M."/>
            <person name="Zhu Y."/>
            <person name="Feng Y."/>
            <person name="Jiang X."/>
            <person name="Zhu D."/>
            <person name="Xiang H."/>
            <person name="Feng X."/>
            <person name="Li S."/>
            <person name="Wang J."/>
            <person name="Zhang G."/>
            <person name="Kronforst M.R."/>
            <person name="Wang W."/>
        </authorList>
    </citation>
    <scope>NUCLEOTIDE SEQUENCE [LARGE SCALE GENOMIC DNA]</scope>
    <source>
        <strain evidence="3">Ya'a_city_454_Px</strain>
        <tissue evidence="3">Whole body</tissue>
    </source>
</reference>
<accession>A0A194Q977</accession>
<evidence type="ECO:0000256" key="1">
    <source>
        <dbReference type="SAM" id="MobiDB-lite"/>
    </source>
</evidence>
<feature type="compositionally biased region" description="Basic and acidic residues" evidence="1">
    <location>
        <begin position="224"/>
        <end position="239"/>
    </location>
</feature>
<dbReference type="GO" id="GO:0032483">
    <property type="term" value="P:regulation of Rab protein signal transduction"/>
    <property type="evidence" value="ECO:0007669"/>
    <property type="project" value="TreeGrafter"/>
</dbReference>
<dbReference type="AlphaFoldDB" id="A0A194Q977"/>
<keyword evidence="3" id="KW-0418">Kinase</keyword>
<evidence type="ECO:0000259" key="2">
    <source>
        <dbReference type="Pfam" id="PF25328"/>
    </source>
</evidence>
<evidence type="ECO:0000313" key="3">
    <source>
        <dbReference type="EMBL" id="KPJ01969.1"/>
    </source>
</evidence>
<dbReference type="PANTHER" id="PTHR13008">
    <property type="entry name" value="MAP-KINASE ACTIVATING DEATH DOMAIN PROTEIN MADD /DENN/AEX-3 C.ELEGANS"/>
    <property type="match status" value="1"/>
</dbReference>
<feature type="compositionally biased region" description="Polar residues" evidence="1">
    <location>
        <begin position="211"/>
        <end position="221"/>
    </location>
</feature>
<proteinExistence type="predicted"/>
<feature type="domain" description="MAP kinase-activating death" evidence="2">
    <location>
        <begin position="3"/>
        <end position="68"/>
    </location>
</feature>
<evidence type="ECO:0000313" key="4">
    <source>
        <dbReference type="Proteomes" id="UP000053268"/>
    </source>
</evidence>
<feature type="compositionally biased region" description="Low complexity" evidence="1">
    <location>
        <begin position="124"/>
        <end position="135"/>
    </location>
</feature>
<dbReference type="Proteomes" id="UP000053268">
    <property type="component" value="Unassembled WGS sequence"/>
</dbReference>
<dbReference type="GO" id="GO:0016301">
    <property type="term" value="F:kinase activity"/>
    <property type="evidence" value="ECO:0007669"/>
    <property type="project" value="UniProtKB-KW"/>
</dbReference>
<sequence length="375" mass="41430">MLQFFVRLDHIRKCFTQNGGIFVLEEFNPKTRQIIQRRYKSIMASTQLQFSASSADQICYAVLCVFSYFAAGQEQRKAILEQAARLPPTTPEPQVKPPGTPQAKPPGTPQAKPPGIPQAKPTASPQSGSRRSSTSDMPEPASPTIRATSQIEKSDSRIESRSTYKNNSGDGDFRITPEKQRTPPDRQHRNLSKQYTEQPRSSPERQEELRSTPSRGESGSPSRAEADRRGSVERRDLQEKAMAARTESLPPRRPPPPTPPAPLQQRLTRAHSQAAPLRPHDPPVDYDVVELQVPPRVSGTRPTGPPPALPPRQLSAAADLNTVPKSSSPVRRAPAQRQASVSAPFSATNPFSAPRHAEFVIPQRNNSRRPSTEHN</sequence>
<dbReference type="InterPro" id="IPR039980">
    <property type="entry name" value="MADD"/>
</dbReference>
<dbReference type="GO" id="GO:0005085">
    <property type="term" value="F:guanyl-nucleotide exchange factor activity"/>
    <property type="evidence" value="ECO:0007669"/>
    <property type="project" value="TreeGrafter"/>
</dbReference>
<dbReference type="PANTHER" id="PTHR13008:SF7">
    <property type="entry name" value="MAP KINASE-ACTIVATING DEATH DOMAIN PROTEIN"/>
    <property type="match status" value="1"/>
</dbReference>
<feature type="compositionally biased region" description="Polar residues" evidence="1">
    <location>
        <begin position="192"/>
        <end position="201"/>
    </location>
</feature>
<name>A0A194Q977_PAPXU</name>
<dbReference type="Pfam" id="PF25328">
    <property type="entry name" value="PH_MADD"/>
    <property type="match status" value="1"/>
</dbReference>
<feature type="region of interest" description="Disordered" evidence="1">
    <location>
        <begin position="86"/>
        <end position="375"/>
    </location>
</feature>
<feature type="compositionally biased region" description="Basic and acidic residues" evidence="1">
    <location>
        <begin position="171"/>
        <end position="188"/>
    </location>
</feature>
<dbReference type="GO" id="GO:0005829">
    <property type="term" value="C:cytosol"/>
    <property type="evidence" value="ECO:0007669"/>
    <property type="project" value="TreeGrafter"/>
</dbReference>
<dbReference type="EMBL" id="KQ459299">
    <property type="protein sequence ID" value="KPJ01969.1"/>
    <property type="molecule type" value="Genomic_DNA"/>
</dbReference>
<organism evidence="3 4">
    <name type="scientific">Papilio xuthus</name>
    <name type="common">Asian swallowtail butterfly</name>
    <dbReference type="NCBI Taxonomy" id="66420"/>
    <lineage>
        <taxon>Eukaryota</taxon>
        <taxon>Metazoa</taxon>
        <taxon>Ecdysozoa</taxon>
        <taxon>Arthropoda</taxon>
        <taxon>Hexapoda</taxon>
        <taxon>Insecta</taxon>
        <taxon>Pterygota</taxon>
        <taxon>Neoptera</taxon>
        <taxon>Endopterygota</taxon>
        <taxon>Lepidoptera</taxon>
        <taxon>Glossata</taxon>
        <taxon>Ditrysia</taxon>
        <taxon>Papilionoidea</taxon>
        <taxon>Papilionidae</taxon>
        <taxon>Papilioninae</taxon>
        <taxon>Papilio</taxon>
    </lineage>
</organism>
<feature type="compositionally biased region" description="Polar residues" evidence="1">
    <location>
        <begin position="337"/>
        <end position="351"/>
    </location>
</feature>
<feature type="compositionally biased region" description="Pro residues" evidence="1">
    <location>
        <begin position="88"/>
        <end position="116"/>
    </location>
</feature>